<sequence>HAPPPVAGGRRWGWCPPPRVATRAAAAALALWVVGTAEPFPLYWAAWLLTGGPAPTPRAFTHGCAPRVGGGGVGVGGSGDGRGAAAAPSARLAYVVPLIPRQVPRLVDSLAAWGDAAGRPCGPPAAPAEPPVDLVFLTDGPAWAPADRAAVAAALPPPARACFTRVRFLGAGLSGPASVNTHAVALASGTVSTGGSNAQFRAALAVDALAAAGREAVVAAGAAADAAAGGAAADAAAAGGGGRDAPGAAAAGALLAAAYDVAFYGEPDTWPLRARWLAALQAAADAAVATGAWVVGSPMRYAPKFNVAAEPARGAYARHINGNALYRLGDPCFAAYLTAVRGAYGDAAFDVAMNLYRSGLRRARVAQDTAWRFAYTDVVAHLSLTAFDVGRLREELPHTYLVHGKARMVRPGQWGFLKY</sequence>
<proteinExistence type="predicted"/>
<protein>
    <submittedName>
        <fullName evidence="1">Uncharacterized protein</fullName>
    </submittedName>
</protein>
<keyword evidence="2" id="KW-1185">Reference proteome</keyword>
<accession>A0A1X6NJ47</accession>
<evidence type="ECO:0000313" key="1">
    <source>
        <dbReference type="EMBL" id="OSX68373.1"/>
    </source>
</evidence>
<evidence type="ECO:0000313" key="2">
    <source>
        <dbReference type="Proteomes" id="UP000218209"/>
    </source>
</evidence>
<gene>
    <name evidence="1" type="ORF">BU14_2916s0001</name>
</gene>
<dbReference type="Proteomes" id="UP000218209">
    <property type="component" value="Unassembled WGS sequence"/>
</dbReference>
<dbReference type="AlphaFoldDB" id="A0A1X6NJ47"/>
<name>A0A1X6NJ47_PORUM</name>
<dbReference type="EMBL" id="KV920647">
    <property type="protein sequence ID" value="OSX68373.1"/>
    <property type="molecule type" value="Genomic_DNA"/>
</dbReference>
<dbReference type="OrthoDB" id="540503at2759"/>
<organism evidence="1 2">
    <name type="scientific">Porphyra umbilicalis</name>
    <name type="common">Purple laver</name>
    <name type="synonym">Red alga</name>
    <dbReference type="NCBI Taxonomy" id="2786"/>
    <lineage>
        <taxon>Eukaryota</taxon>
        <taxon>Rhodophyta</taxon>
        <taxon>Bangiophyceae</taxon>
        <taxon>Bangiales</taxon>
        <taxon>Bangiaceae</taxon>
        <taxon>Porphyra</taxon>
    </lineage>
</organism>
<feature type="non-terminal residue" evidence="1">
    <location>
        <position position="1"/>
    </location>
</feature>
<reference evidence="1 2" key="1">
    <citation type="submission" date="2017-03" db="EMBL/GenBank/DDBJ databases">
        <title>WGS assembly of Porphyra umbilicalis.</title>
        <authorList>
            <person name="Brawley S.H."/>
            <person name="Blouin N.A."/>
            <person name="Ficko-Blean E."/>
            <person name="Wheeler G.L."/>
            <person name="Lohr M."/>
            <person name="Goodson H.V."/>
            <person name="Jenkins J.W."/>
            <person name="Blaby-Haas C.E."/>
            <person name="Helliwell K.E."/>
            <person name="Chan C."/>
            <person name="Marriage T."/>
            <person name="Bhattacharya D."/>
            <person name="Klein A.S."/>
            <person name="Badis Y."/>
            <person name="Brodie J."/>
            <person name="Cao Y."/>
            <person name="Collen J."/>
            <person name="Dittami S.M."/>
            <person name="Gachon C.M."/>
            <person name="Green B.R."/>
            <person name="Karpowicz S."/>
            <person name="Kim J.W."/>
            <person name="Kudahl U."/>
            <person name="Lin S."/>
            <person name="Michel G."/>
            <person name="Mittag M."/>
            <person name="Olson B.J."/>
            <person name="Pangilinan J."/>
            <person name="Peng Y."/>
            <person name="Qiu H."/>
            <person name="Shu S."/>
            <person name="Singer J.T."/>
            <person name="Smith A.G."/>
            <person name="Sprecher B.N."/>
            <person name="Wagner V."/>
            <person name="Wang W."/>
            <person name="Wang Z.-Y."/>
            <person name="Yan J."/>
            <person name="Yarish C."/>
            <person name="Zoeuner-Riek S."/>
            <person name="Zhuang Y."/>
            <person name="Zou Y."/>
            <person name="Lindquist E.A."/>
            <person name="Grimwood J."/>
            <person name="Barry K."/>
            <person name="Rokhsar D.S."/>
            <person name="Schmutz J."/>
            <person name="Stiller J.W."/>
            <person name="Grossman A.R."/>
            <person name="Prochnik S.E."/>
        </authorList>
    </citation>
    <scope>NUCLEOTIDE SEQUENCE [LARGE SCALE GENOMIC DNA]</scope>
    <source>
        <strain evidence="1">4086291</strain>
    </source>
</reference>